<protein>
    <recommendedName>
        <fullName evidence="4">Nuclear transport factor 2 family protein</fullName>
    </recommendedName>
</protein>
<feature type="signal peptide" evidence="1">
    <location>
        <begin position="1"/>
        <end position="19"/>
    </location>
</feature>
<dbReference type="Proteomes" id="UP000552587">
    <property type="component" value="Unassembled WGS sequence"/>
</dbReference>
<name>A0A7W3U0Z3_9GAMM</name>
<feature type="chain" id="PRO_5030932864" description="Nuclear transport factor 2 family protein" evidence="1">
    <location>
        <begin position="20"/>
        <end position="162"/>
    </location>
</feature>
<dbReference type="AlphaFoldDB" id="A0A7W3U0Z3"/>
<dbReference type="EMBL" id="JACHTE010000001">
    <property type="protein sequence ID" value="MBB1086946.1"/>
    <property type="molecule type" value="Genomic_DNA"/>
</dbReference>
<comment type="caution">
    <text evidence="2">The sequence shown here is derived from an EMBL/GenBank/DDBJ whole genome shotgun (WGS) entry which is preliminary data.</text>
</comment>
<keyword evidence="3" id="KW-1185">Reference proteome</keyword>
<accession>A0A7W3U0Z3</accession>
<dbReference type="SUPFAM" id="SSF54427">
    <property type="entry name" value="NTF2-like"/>
    <property type="match status" value="1"/>
</dbReference>
<evidence type="ECO:0008006" key="4">
    <source>
        <dbReference type="Google" id="ProtNLM"/>
    </source>
</evidence>
<keyword evidence="1" id="KW-0732">Signal</keyword>
<proteinExistence type="predicted"/>
<dbReference type="Gene3D" id="3.10.450.50">
    <property type="match status" value="1"/>
</dbReference>
<gene>
    <name evidence="2" type="ORF">H4F99_00425</name>
</gene>
<evidence type="ECO:0000313" key="3">
    <source>
        <dbReference type="Proteomes" id="UP000552587"/>
    </source>
</evidence>
<dbReference type="InterPro" id="IPR032710">
    <property type="entry name" value="NTF2-like_dom_sf"/>
</dbReference>
<evidence type="ECO:0000256" key="1">
    <source>
        <dbReference type="SAM" id="SignalP"/>
    </source>
</evidence>
<sequence length="162" mass="18106">MRLMPLFSLLLAVPLATLAAEPNSDRTAIEDVVEQFRASIIEKDKEKFLETFLHNRVTWQAATSTERHAAELQSDPGARRVSYRPEDTPEAFIDGIVNSPSEIEETFSGVTIDTDGMVASVAFNFEFLRNGEAINTGREYWLLVQTGTGWKIAAVTWSRNTP</sequence>
<reference evidence="2 3" key="1">
    <citation type="submission" date="2020-07" db="EMBL/GenBank/DDBJ databases">
        <authorList>
            <person name="Xu S."/>
            <person name="Li A."/>
        </authorList>
    </citation>
    <scope>NUCLEOTIDE SEQUENCE [LARGE SCALE GENOMIC DNA]</scope>
    <source>
        <strain evidence="2 3">SG-8</strain>
    </source>
</reference>
<dbReference type="RefSeq" id="WP_182667743.1">
    <property type="nucleotide sequence ID" value="NZ_JACHTE010000001.1"/>
</dbReference>
<evidence type="ECO:0000313" key="2">
    <source>
        <dbReference type="EMBL" id="MBB1086946.1"/>
    </source>
</evidence>
<organism evidence="2 3">
    <name type="scientific">Marilutibacter penaei</name>
    <dbReference type="NCBI Taxonomy" id="2759900"/>
    <lineage>
        <taxon>Bacteria</taxon>
        <taxon>Pseudomonadati</taxon>
        <taxon>Pseudomonadota</taxon>
        <taxon>Gammaproteobacteria</taxon>
        <taxon>Lysobacterales</taxon>
        <taxon>Lysobacteraceae</taxon>
        <taxon>Marilutibacter</taxon>
    </lineage>
</organism>